<dbReference type="AlphaFoldDB" id="A0AAN9EL39"/>
<sequence>MEGALSEDHDNTSPEEDEIKARNTKRVKMNGVEIPISDMEMDQPQGTEGSYKDKLLQNEGFRLNSSDIIQLCGITAANESLHGAPPVTVGVEHDAGGPQLGMEVMHVDQNSNVVKDPEIDISGLDGNNVVAKIEESSYGPWMIVNRNNRRRNLDSKGRNKGDEDRKNHQDSMDPKTKGSRFAALVQEGPEINETSHLEHVVGDMGPHSVKKVSDSNGVERRKNVISVKRPQRVSSKPNRHIKPNYQKNTTKKIDMPTQKASGMNPLEGEKEDLQLTKEQPQKNQDTKAMEKVILDSMRCLQDQMWRDHKAGHHVEIFGNYTPVWKNGVVEFLHRQNSRGKEIAIPEEQELGIRNNESCMGSAGESGTSGDMELVNPL</sequence>
<evidence type="ECO:0000313" key="2">
    <source>
        <dbReference type="EMBL" id="KAK7259114.1"/>
    </source>
</evidence>
<protein>
    <submittedName>
        <fullName evidence="2">Uncharacterized protein</fullName>
    </submittedName>
</protein>
<evidence type="ECO:0000256" key="1">
    <source>
        <dbReference type="SAM" id="MobiDB-lite"/>
    </source>
</evidence>
<organism evidence="2 3">
    <name type="scientific">Crotalaria pallida</name>
    <name type="common">Smooth rattlebox</name>
    <name type="synonym">Crotalaria striata</name>
    <dbReference type="NCBI Taxonomy" id="3830"/>
    <lineage>
        <taxon>Eukaryota</taxon>
        <taxon>Viridiplantae</taxon>
        <taxon>Streptophyta</taxon>
        <taxon>Embryophyta</taxon>
        <taxon>Tracheophyta</taxon>
        <taxon>Spermatophyta</taxon>
        <taxon>Magnoliopsida</taxon>
        <taxon>eudicotyledons</taxon>
        <taxon>Gunneridae</taxon>
        <taxon>Pentapetalae</taxon>
        <taxon>rosids</taxon>
        <taxon>fabids</taxon>
        <taxon>Fabales</taxon>
        <taxon>Fabaceae</taxon>
        <taxon>Papilionoideae</taxon>
        <taxon>50 kb inversion clade</taxon>
        <taxon>genistoids sensu lato</taxon>
        <taxon>core genistoids</taxon>
        <taxon>Crotalarieae</taxon>
        <taxon>Crotalaria</taxon>
    </lineage>
</organism>
<dbReference type="Proteomes" id="UP001372338">
    <property type="component" value="Unassembled WGS sequence"/>
</dbReference>
<accession>A0AAN9EL39</accession>
<feature type="region of interest" description="Disordered" evidence="1">
    <location>
        <begin position="199"/>
        <end position="244"/>
    </location>
</feature>
<feature type="region of interest" description="Disordered" evidence="1">
    <location>
        <begin position="1"/>
        <end position="26"/>
    </location>
</feature>
<feature type="compositionally biased region" description="Basic and acidic residues" evidence="1">
    <location>
        <begin position="151"/>
        <end position="176"/>
    </location>
</feature>
<gene>
    <name evidence="2" type="ORF">RIF29_24712</name>
</gene>
<name>A0AAN9EL39_CROPI</name>
<proteinExistence type="predicted"/>
<dbReference type="EMBL" id="JAYWIO010000005">
    <property type="protein sequence ID" value="KAK7259114.1"/>
    <property type="molecule type" value="Genomic_DNA"/>
</dbReference>
<evidence type="ECO:0000313" key="3">
    <source>
        <dbReference type="Proteomes" id="UP001372338"/>
    </source>
</evidence>
<feature type="compositionally biased region" description="Basic and acidic residues" evidence="1">
    <location>
        <begin position="211"/>
        <end position="222"/>
    </location>
</feature>
<reference evidence="2 3" key="1">
    <citation type="submission" date="2024-01" db="EMBL/GenBank/DDBJ databases">
        <title>The genomes of 5 underutilized Papilionoideae crops provide insights into root nodulation and disease resistanc.</title>
        <authorList>
            <person name="Yuan L."/>
        </authorList>
    </citation>
    <scope>NUCLEOTIDE SEQUENCE [LARGE SCALE GENOMIC DNA]</scope>
    <source>
        <strain evidence="2">ZHUSHIDOU_FW_LH</strain>
        <tissue evidence="2">Leaf</tissue>
    </source>
</reference>
<comment type="caution">
    <text evidence="2">The sequence shown here is derived from an EMBL/GenBank/DDBJ whole genome shotgun (WGS) entry which is preliminary data.</text>
</comment>
<feature type="region of interest" description="Disordered" evidence="1">
    <location>
        <begin position="149"/>
        <end position="178"/>
    </location>
</feature>
<keyword evidence="3" id="KW-1185">Reference proteome</keyword>
<feature type="compositionally biased region" description="Basic and acidic residues" evidence="1">
    <location>
        <begin position="1"/>
        <end position="12"/>
    </location>
</feature>